<evidence type="ECO:0000256" key="3">
    <source>
        <dbReference type="ARBA" id="ARBA00023125"/>
    </source>
</evidence>
<dbReference type="SUPFAM" id="SSF46785">
    <property type="entry name" value="Winged helix' DNA-binding domain"/>
    <property type="match status" value="1"/>
</dbReference>
<dbReference type="Pfam" id="PF00126">
    <property type="entry name" value="HTH_1"/>
    <property type="match status" value="1"/>
</dbReference>
<comment type="similarity">
    <text evidence="1">Belongs to the LysR transcriptional regulatory family.</text>
</comment>
<dbReference type="Pfam" id="PF03466">
    <property type="entry name" value="LysR_substrate"/>
    <property type="match status" value="1"/>
</dbReference>
<dbReference type="RefSeq" id="WP_284315279.1">
    <property type="nucleotide sequence ID" value="NZ_BSPC01000059.1"/>
</dbReference>
<proteinExistence type="inferred from homology"/>
<dbReference type="Gene3D" id="1.10.10.10">
    <property type="entry name" value="Winged helix-like DNA-binding domain superfamily/Winged helix DNA-binding domain"/>
    <property type="match status" value="1"/>
</dbReference>
<evidence type="ECO:0000256" key="4">
    <source>
        <dbReference type="ARBA" id="ARBA00023163"/>
    </source>
</evidence>
<organism evidence="6 7">
    <name type="scientific">Labrys miyagiensis</name>
    <dbReference type="NCBI Taxonomy" id="346912"/>
    <lineage>
        <taxon>Bacteria</taxon>
        <taxon>Pseudomonadati</taxon>
        <taxon>Pseudomonadota</taxon>
        <taxon>Alphaproteobacteria</taxon>
        <taxon>Hyphomicrobiales</taxon>
        <taxon>Xanthobacteraceae</taxon>
        <taxon>Labrys</taxon>
    </lineage>
</organism>
<sequence>MDLASLDIFRAVAAAHSVTRAAGVLGRAPSNVTTRIQQLEHDLGVRLFSREGKRMDLTHEGATFLGYANRLAALALEAREALKPSAPAGLFRVGSMESTAASRLPSVLSRFHGRWPAVSLQLSTGATRPLVKGVLAHDLDCALIGQPSGPVDGAVIDTGYDPDALDGETIFREELLIVLPSGHPPVESAADLKVKKLAALEAGCTYRRMAELWLRHAPSALPVQQVGSYHAMLASVAAGNAIGVMPRSVLDLLPGGRNVGHHSLGLIDTLLIRRRGEPSPAFRAFRDLLASP</sequence>
<dbReference type="InterPro" id="IPR000847">
    <property type="entry name" value="LysR_HTH_N"/>
</dbReference>
<dbReference type="InterPro" id="IPR036390">
    <property type="entry name" value="WH_DNA-bd_sf"/>
</dbReference>
<protein>
    <submittedName>
        <fullName evidence="6">LysR family transcriptional regulator</fullName>
    </submittedName>
</protein>
<dbReference type="SUPFAM" id="SSF53850">
    <property type="entry name" value="Periplasmic binding protein-like II"/>
    <property type="match status" value="1"/>
</dbReference>
<dbReference type="InterPro" id="IPR036388">
    <property type="entry name" value="WH-like_DNA-bd_sf"/>
</dbReference>
<name>A0ABQ6CRF7_9HYPH</name>
<keyword evidence="4" id="KW-0804">Transcription</keyword>
<dbReference type="PANTHER" id="PTHR30126">
    <property type="entry name" value="HTH-TYPE TRANSCRIPTIONAL REGULATOR"/>
    <property type="match status" value="1"/>
</dbReference>
<dbReference type="InterPro" id="IPR005119">
    <property type="entry name" value="LysR_subst-bd"/>
</dbReference>
<dbReference type="Gene3D" id="3.40.190.290">
    <property type="match status" value="1"/>
</dbReference>
<keyword evidence="2" id="KW-0805">Transcription regulation</keyword>
<dbReference type="Proteomes" id="UP001156882">
    <property type="component" value="Unassembled WGS sequence"/>
</dbReference>
<accession>A0ABQ6CRF7</accession>
<keyword evidence="7" id="KW-1185">Reference proteome</keyword>
<dbReference type="EMBL" id="BSPC01000059">
    <property type="protein sequence ID" value="GLS22309.1"/>
    <property type="molecule type" value="Genomic_DNA"/>
</dbReference>
<dbReference type="PANTHER" id="PTHR30126:SF40">
    <property type="entry name" value="HTH-TYPE TRANSCRIPTIONAL REGULATOR GLTR"/>
    <property type="match status" value="1"/>
</dbReference>
<feature type="domain" description="HTH lysR-type" evidence="5">
    <location>
        <begin position="1"/>
        <end position="58"/>
    </location>
</feature>
<dbReference type="PROSITE" id="PS50931">
    <property type="entry name" value="HTH_LYSR"/>
    <property type="match status" value="1"/>
</dbReference>
<gene>
    <name evidence="6" type="ORF">GCM10007874_53270</name>
</gene>
<evidence type="ECO:0000256" key="2">
    <source>
        <dbReference type="ARBA" id="ARBA00023015"/>
    </source>
</evidence>
<evidence type="ECO:0000259" key="5">
    <source>
        <dbReference type="PROSITE" id="PS50931"/>
    </source>
</evidence>
<comment type="caution">
    <text evidence="6">The sequence shown here is derived from an EMBL/GenBank/DDBJ whole genome shotgun (WGS) entry which is preliminary data.</text>
</comment>
<evidence type="ECO:0000313" key="6">
    <source>
        <dbReference type="EMBL" id="GLS22309.1"/>
    </source>
</evidence>
<evidence type="ECO:0000313" key="7">
    <source>
        <dbReference type="Proteomes" id="UP001156882"/>
    </source>
</evidence>
<reference evidence="7" key="1">
    <citation type="journal article" date="2019" name="Int. J. Syst. Evol. Microbiol.">
        <title>The Global Catalogue of Microorganisms (GCM) 10K type strain sequencing project: providing services to taxonomists for standard genome sequencing and annotation.</title>
        <authorList>
            <consortium name="The Broad Institute Genomics Platform"/>
            <consortium name="The Broad Institute Genome Sequencing Center for Infectious Disease"/>
            <person name="Wu L."/>
            <person name="Ma J."/>
        </authorList>
    </citation>
    <scope>NUCLEOTIDE SEQUENCE [LARGE SCALE GENOMIC DNA]</scope>
    <source>
        <strain evidence="7">NBRC 101365</strain>
    </source>
</reference>
<evidence type="ECO:0000256" key="1">
    <source>
        <dbReference type="ARBA" id="ARBA00009437"/>
    </source>
</evidence>
<keyword evidence="3" id="KW-0238">DNA-binding</keyword>